<dbReference type="Proteomes" id="UP000589520">
    <property type="component" value="Unassembled WGS sequence"/>
</dbReference>
<dbReference type="Gene3D" id="1.10.287.130">
    <property type="match status" value="1"/>
</dbReference>
<dbReference type="PROSITE" id="PS50109">
    <property type="entry name" value="HIS_KIN"/>
    <property type="match status" value="1"/>
</dbReference>
<evidence type="ECO:0000256" key="2">
    <source>
        <dbReference type="ARBA" id="ARBA00012438"/>
    </source>
</evidence>
<feature type="transmembrane region" description="Helical" evidence="7">
    <location>
        <begin position="40"/>
        <end position="64"/>
    </location>
</feature>
<dbReference type="GO" id="GO:0016036">
    <property type="term" value="P:cellular response to phosphate starvation"/>
    <property type="evidence" value="ECO:0007669"/>
    <property type="project" value="TreeGrafter"/>
</dbReference>
<dbReference type="CDD" id="cd00075">
    <property type="entry name" value="HATPase"/>
    <property type="match status" value="1"/>
</dbReference>
<proteinExistence type="predicted"/>
<dbReference type="GO" id="GO:0005886">
    <property type="term" value="C:plasma membrane"/>
    <property type="evidence" value="ECO:0007669"/>
    <property type="project" value="TreeGrafter"/>
</dbReference>
<dbReference type="SUPFAM" id="SSF55874">
    <property type="entry name" value="ATPase domain of HSP90 chaperone/DNA topoisomerase II/histidine kinase"/>
    <property type="match status" value="1"/>
</dbReference>
<keyword evidence="4" id="KW-0808">Transferase</keyword>
<dbReference type="InterPro" id="IPR005467">
    <property type="entry name" value="His_kinase_dom"/>
</dbReference>
<name>A0A7Y9PJ97_9BACT</name>
<sequence>MNITRRRGTIAFFITLGALLVGGLITLNIGWILLNERTVVFAVLGIILFALLIAGVTLNTVFLVREIRRNERQDSFLNAVTHELKTPIASTRLYLETLQRRATSEEQRQQFYKIMLSDSDRLLATVEQVLKAGELGQRQRQLNRVTIDLESLLSDCIATTLQRHHLPPDAIVLQPVPGSVRLPVLGIPEDLRTAVLNLLDNAVKYSPEGVHITCRLAITRYTWATLTITDTGVGIPTKHLKTIFHRFYRVPGRDLIKIKGTGLGLFLVRNIARQHGGDVTAQSPGPNQGTTLTLKLPLANPTQSTPQKLSS</sequence>
<dbReference type="SUPFAM" id="SSF47384">
    <property type="entry name" value="Homodimeric domain of signal transducing histidine kinase"/>
    <property type="match status" value="1"/>
</dbReference>
<comment type="caution">
    <text evidence="9">The sequence shown here is derived from an EMBL/GenBank/DDBJ whole genome shotgun (WGS) entry which is preliminary data.</text>
</comment>
<reference evidence="9 10" key="1">
    <citation type="submission" date="2020-07" db="EMBL/GenBank/DDBJ databases">
        <title>Genomic Encyclopedia of Type Strains, Phase IV (KMG-V): Genome sequencing to study the core and pangenomes of soil and plant-associated prokaryotes.</title>
        <authorList>
            <person name="Whitman W."/>
        </authorList>
    </citation>
    <scope>NUCLEOTIDE SEQUENCE [LARGE SCALE GENOMIC DNA]</scope>
    <source>
        <strain evidence="9 10">X4EP2</strain>
    </source>
</reference>
<dbReference type="SMART" id="SM00387">
    <property type="entry name" value="HATPase_c"/>
    <property type="match status" value="1"/>
</dbReference>
<keyword evidence="5 9" id="KW-0418">Kinase</keyword>
<dbReference type="PANTHER" id="PTHR45453:SF1">
    <property type="entry name" value="PHOSPHATE REGULON SENSOR PROTEIN PHOR"/>
    <property type="match status" value="1"/>
</dbReference>
<dbReference type="CDD" id="cd00082">
    <property type="entry name" value="HisKA"/>
    <property type="match status" value="1"/>
</dbReference>
<dbReference type="GO" id="GO:0000155">
    <property type="term" value="F:phosphorelay sensor kinase activity"/>
    <property type="evidence" value="ECO:0007669"/>
    <property type="project" value="InterPro"/>
</dbReference>
<dbReference type="InterPro" id="IPR036890">
    <property type="entry name" value="HATPase_C_sf"/>
</dbReference>
<evidence type="ECO:0000256" key="3">
    <source>
        <dbReference type="ARBA" id="ARBA00022553"/>
    </source>
</evidence>
<dbReference type="EMBL" id="JACCCW010000002">
    <property type="protein sequence ID" value="NYF80103.1"/>
    <property type="molecule type" value="Genomic_DNA"/>
</dbReference>
<gene>
    <name evidence="9" type="ORF">HDF17_002423</name>
</gene>
<accession>A0A7Y9PJ97</accession>
<keyword evidence="7" id="KW-0812">Transmembrane</keyword>
<evidence type="ECO:0000256" key="5">
    <source>
        <dbReference type="ARBA" id="ARBA00022777"/>
    </source>
</evidence>
<dbReference type="InterPro" id="IPR036097">
    <property type="entry name" value="HisK_dim/P_sf"/>
</dbReference>
<keyword evidence="3" id="KW-0597">Phosphoprotein</keyword>
<evidence type="ECO:0000256" key="7">
    <source>
        <dbReference type="SAM" id="Phobius"/>
    </source>
</evidence>
<keyword evidence="7" id="KW-0472">Membrane</keyword>
<organism evidence="9 10">
    <name type="scientific">Granulicella arctica</name>
    <dbReference type="NCBI Taxonomy" id="940613"/>
    <lineage>
        <taxon>Bacteria</taxon>
        <taxon>Pseudomonadati</taxon>
        <taxon>Acidobacteriota</taxon>
        <taxon>Terriglobia</taxon>
        <taxon>Terriglobales</taxon>
        <taxon>Acidobacteriaceae</taxon>
        <taxon>Granulicella</taxon>
    </lineage>
</organism>
<comment type="catalytic activity">
    <reaction evidence="1">
        <text>ATP + protein L-histidine = ADP + protein N-phospho-L-histidine.</text>
        <dbReference type="EC" id="2.7.13.3"/>
    </reaction>
</comment>
<dbReference type="GO" id="GO:0004721">
    <property type="term" value="F:phosphoprotein phosphatase activity"/>
    <property type="evidence" value="ECO:0007669"/>
    <property type="project" value="TreeGrafter"/>
</dbReference>
<evidence type="ECO:0000313" key="10">
    <source>
        <dbReference type="Proteomes" id="UP000589520"/>
    </source>
</evidence>
<dbReference type="Gene3D" id="3.30.565.10">
    <property type="entry name" value="Histidine kinase-like ATPase, C-terminal domain"/>
    <property type="match status" value="1"/>
</dbReference>
<dbReference type="PRINTS" id="PR00344">
    <property type="entry name" value="BCTRLSENSOR"/>
</dbReference>
<dbReference type="InterPro" id="IPR004358">
    <property type="entry name" value="Sig_transdc_His_kin-like_C"/>
</dbReference>
<keyword evidence="10" id="KW-1185">Reference proteome</keyword>
<dbReference type="InterPro" id="IPR003661">
    <property type="entry name" value="HisK_dim/P_dom"/>
</dbReference>
<dbReference type="InterPro" id="IPR050351">
    <property type="entry name" value="BphY/WalK/GraS-like"/>
</dbReference>
<keyword evidence="6" id="KW-0902">Two-component regulatory system</keyword>
<evidence type="ECO:0000256" key="6">
    <source>
        <dbReference type="ARBA" id="ARBA00023012"/>
    </source>
</evidence>
<feature type="domain" description="Histidine kinase" evidence="8">
    <location>
        <begin position="79"/>
        <end position="300"/>
    </location>
</feature>
<evidence type="ECO:0000256" key="4">
    <source>
        <dbReference type="ARBA" id="ARBA00022679"/>
    </source>
</evidence>
<dbReference type="InterPro" id="IPR003594">
    <property type="entry name" value="HATPase_dom"/>
</dbReference>
<dbReference type="RefSeq" id="WP_179491239.1">
    <property type="nucleotide sequence ID" value="NZ_JACCCW010000002.1"/>
</dbReference>
<evidence type="ECO:0000259" key="8">
    <source>
        <dbReference type="PROSITE" id="PS50109"/>
    </source>
</evidence>
<protein>
    <recommendedName>
        <fullName evidence="2">histidine kinase</fullName>
        <ecNumber evidence="2">2.7.13.3</ecNumber>
    </recommendedName>
</protein>
<dbReference type="Pfam" id="PF00512">
    <property type="entry name" value="HisKA"/>
    <property type="match status" value="1"/>
</dbReference>
<dbReference type="AlphaFoldDB" id="A0A7Y9PJ97"/>
<evidence type="ECO:0000256" key="1">
    <source>
        <dbReference type="ARBA" id="ARBA00000085"/>
    </source>
</evidence>
<dbReference type="SMART" id="SM00388">
    <property type="entry name" value="HisKA"/>
    <property type="match status" value="1"/>
</dbReference>
<evidence type="ECO:0000313" key="9">
    <source>
        <dbReference type="EMBL" id="NYF80103.1"/>
    </source>
</evidence>
<dbReference type="PANTHER" id="PTHR45453">
    <property type="entry name" value="PHOSPHATE REGULON SENSOR PROTEIN PHOR"/>
    <property type="match status" value="1"/>
</dbReference>
<dbReference type="Pfam" id="PF02518">
    <property type="entry name" value="HATPase_c"/>
    <property type="match status" value="1"/>
</dbReference>
<dbReference type="EC" id="2.7.13.3" evidence="2"/>
<feature type="transmembrane region" description="Helical" evidence="7">
    <location>
        <begin position="12"/>
        <end position="34"/>
    </location>
</feature>
<keyword evidence="7" id="KW-1133">Transmembrane helix</keyword>